<gene>
    <name evidence="1" type="ORF">LDG_8830</name>
</gene>
<dbReference type="Proteomes" id="UP000002770">
    <property type="component" value="Unassembled WGS sequence"/>
</dbReference>
<dbReference type="EMBL" id="JH413849">
    <property type="protein sequence ID" value="EHL29114.1"/>
    <property type="molecule type" value="Genomic_DNA"/>
</dbReference>
<reference evidence="1 2" key="1">
    <citation type="journal article" date="2011" name="BMC Genomics">
        <title>Insight into cross-talk between intra-amoebal pathogens.</title>
        <authorList>
            <person name="Gimenez G."/>
            <person name="Bertelli C."/>
            <person name="Moliner C."/>
            <person name="Robert C."/>
            <person name="Raoult D."/>
            <person name="Fournier P.E."/>
            <person name="Greub G."/>
        </authorList>
    </citation>
    <scope>NUCLEOTIDE SEQUENCE [LARGE SCALE GENOMIC DNA]</scope>
    <source>
        <strain evidence="1 2">LLAP12</strain>
    </source>
</reference>
<dbReference type="HOGENOM" id="CLU_3329494_0_0_6"/>
<organism evidence="1 2">
    <name type="scientific">Legionella drancourtii LLAP12</name>
    <dbReference type="NCBI Taxonomy" id="658187"/>
    <lineage>
        <taxon>Bacteria</taxon>
        <taxon>Pseudomonadati</taxon>
        <taxon>Pseudomonadota</taxon>
        <taxon>Gammaproteobacteria</taxon>
        <taxon>Legionellales</taxon>
        <taxon>Legionellaceae</taxon>
        <taxon>Legionella</taxon>
    </lineage>
</organism>
<sequence>MFDIWNKAAILTRLQGLNLTHNRQELPQGKDINIFYKM</sequence>
<name>G9EU40_9GAMM</name>
<evidence type="ECO:0000313" key="1">
    <source>
        <dbReference type="EMBL" id="EHL29114.1"/>
    </source>
</evidence>
<proteinExistence type="predicted"/>
<accession>G9EU40</accession>
<evidence type="ECO:0000313" key="2">
    <source>
        <dbReference type="Proteomes" id="UP000002770"/>
    </source>
</evidence>
<dbReference type="AlphaFoldDB" id="G9EU40"/>
<keyword evidence="2" id="KW-1185">Reference proteome</keyword>
<protein>
    <submittedName>
        <fullName evidence="1">Uncharacterized protein</fullName>
    </submittedName>
</protein>
<dbReference type="InParanoid" id="G9EU40"/>